<dbReference type="KEGG" id="htr:EPV75_09820"/>
<evidence type="ECO:0000256" key="5">
    <source>
        <dbReference type="ARBA" id="ARBA00022793"/>
    </source>
</evidence>
<proteinExistence type="predicted"/>
<dbReference type="Gene3D" id="1.10.3330.10">
    <property type="entry name" value="Oxo-4-hydroxy-4-carboxy-5-ureidoimidazoline decarboxylase"/>
    <property type="match status" value="1"/>
</dbReference>
<dbReference type="PANTHER" id="PTHR43466">
    <property type="entry name" value="2-OXO-4-HYDROXY-4-CARBOXY-5-UREIDOIMIDAZOLINE DECARBOXYLASE-RELATED"/>
    <property type="match status" value="1"/>
</dbReference>
<dbReference type="GO" id="GO:0019628">
    <property type="term" value="P:urate catabolic process"/>
    <property type="evidence" value="ECO:0007669"/>
    <property type="project" value="UniProtKB-UniPathway"/>
</dbReference>
<evidence type="ECO:0000256" key="6">
    <source>
        <dbReference type="ARBA" id="ARBA00023239"/>
    </source>
</evidence>
<dbReference type="SUPFAM" id="SSF158694">
    <property type="entry name" value="UraD-Like"/>
    <property type="match status" value="1"/>
</dbReference>
<dbReference type="InterPro" id="IPR036778">
    <property type="entry name" value="OHCU_decarboxylase_sf"/>
</dbReference>
<protein>
    <recommendedName>
        <fullName evidence="3">2-oxo-4-hydroxy-4-carboxy-5-ureidoimidazoline decarboxylase</fullName>
        <ecNumber evidence="3">4.1.1.97</ecNumber>
    </recommendedName>
</protein>
<keyword evidence="5" id="KW-0210">Decarboxylase</keyword>
<dbReference type="PANTHER" id="PTHR43466:SF1">
    <property type="entry name" value="2-OXO-4-HYDROXY-4-CARBOXY-5-UREIDOIMIDAZOLINE DECARBOXYLASE-RELATED"/>
    <property type="match status" value="1"/>
</dbReference>
<dbReference type="InterPro" id="IPR017580">
    <property type="entry name" value="OHCU_decarboxylase-1"/>
</dbReference>
<keyword evidence="4" id="KW-0659">Purine metabolism</keyword>
<dbReference type="RefSeq" id="WP_128385269.1">
    <property type="nucleotide sequence ID" value="NZ_CP035033.1"/>
</dbReference>
<dbReference type="EMBL" id="CP035033">
    <property type="protein sequence ID" value="QAB15943.1"/>
    <property type="molecule type" value="Genomic_DNA"/>
</dbReference>
<comment type="pathway">
    <text evidence="2">Purine metabolism; urate degradation; (S)-allantoin from urate: step 3/3.</text>
</comment>
<evidence type="ECO:0000256" key="1">
    <source>
        <dbReference type="ARBA" id="ARBA00001163"/>
    </source>
</evidence>
<dbReference type="GO" id="GO:0006144">
    <property type="term" value="P:purine nucleobase metabolic process"/>
    <property type="evidence" value="ECO:0007669"/>
    <property type="project" value="UniProtKB-KW"/>
</dbReference>
<dbReference type="UniPathway" id="UPA00394">
    <property type="reaction ID" value="UER00652"/>
</dbReference>
<evidence type="ECO:0000256" key="3">
    <source>
        <dbReference type="ARBA" id="ARBA00012257"/>
    </source>
</evidence>
<evidence type="ECO:0000256" key="2">
    <source>
        <dbReference type="ARBA" id="ARBA00004754"/>
    </source>
</evidence>
<evidence type="ECO:0000313" key="9">
    <source>
        <dbReference type="Proteomes" id="UP000285478"/>
    </source>
</evidence>
<evidence type="ECO:0000313" key="8">
    <source>
        <dbReference type="EMBL" id="QAB15943.1"/>
    </source>
</evidence>
<keyword evidence="9" id="KW-1185">Reference proteome</keyword>
<feature type="domain" description="Oxo-4-hydroxy-4-carboxy-5-ureidoimidazoline decarboxylase" evidence="7">
    <location>
        <begin position="7"/>
        <end position="158"/>
    </location>
</feature>
<dbReference type="AlphaFoldDB" id="A0A410H4T8"/>
<dbReference type="GO" id="GO:0000255">
    <property type="term" value="P:allantoin metabolic process"/>
    <property type="evidence" value="ECO:0007669"/>
    <property type="project" value="InterPro"/>
</dbReference>
<comment type="catalytic activity">
    <reaction evidence="1">
        <text>5-hydroxy-2-oxo-4-ureido-2,5-dihydro-1H-imidazole-5-carboxylate + H(+) = (S)-allantoin + CO2</text>
        <dbReference type="Rhea" id="RHEA:26301"/>
        <dbReference type="ChEBI" id="CHEBI:15378"/>
        <dbReference type="ChEBI" id="CHEBI:15678"/>
        <dbReference type="ChEBI" id="CHEBI:16526"/>
        <dbReference type="ChEBI" id="CHEBI:58639"/>
        <dbReference type="EC" id="4.1.1.97"/>
    </reaction>
</comment>
<evidence type="ECO:0000259" key="7">
    <source>
        <dbReference type="Pfam" id="PF09349"/>
    </source>
</evidence>
<reference evidence="8 9" key="1">
    <citation type="journal article" date="2018" name="Environ. Microbiol.">
        <title>Genomes of ubiquitous marine and hypersaline Hydrogenovibrio, Thiomicrorhabdus and Thiomicrospira spp. encode a diversity of mechanisms to sustain chemolithoautotrophy in heterogeneous environments.</title>
        <authorList>
            <person name="Scott K.M."/>
            <person name="Williams J."/>
            <person name="Porter C.M.B."/>
            <person name="Russel S."/>
            <person name="Harmer T.L."/>
            <person name="Paul J.H."/>
            <person name="Antonen K.M."/>
            <person name="Bridges M.K."/>
            <person name="Camper G.J."/>
            <person name="Campla C.K."/>
            <person name="Casella L.G."/>
            <person name="Chase E."/>
            <person name="Conrad J.W."/>
            <person name="Cruz M.C."/>
            <person name="Dunlap D.S."/>
            <person name="Duran L."/>
            <person name="Fahsbender E.M."/>
            <person name="Goldsmith D.B."/>
            <person name="Keeley R.F."/>
            <person name="Kondoff M.R."/>
            <person name="Kussy B.I."/>
            <person name="Lane M.K."/>
            <person name="Lawler S."/>
            <person name="Leigh B.A."/>
            <person name="Lewis C."/>
            <person name="Lostal L.M."/>
            <person name="Marking D."/>
            <person name="Mancera P.A."/>
            <person name="McClenthan E.C."/>
            <person name="McIntyre E.A."/>
            <person name="Mine J.A."/>
            <person name="Modi S."/>
            <person name="Moore B.D."/>
            <person name="Morgan W.A."/>
            <person name="Nelson K.M."/>
            <person name="Nguyen K.N."/>
            <person name="Ogburn N."/>
            <person name="Parrino D.G."/>
            <person name="Pedapudi A.D."/>
            <person name="Pelham R.P."/>
            <person name="Preece A.M."/>
            <person name="Rampersad E.A."/>
            <person name="Richardson J.C."/>
            <person name="Rodgers C.M."/>
            <person name="Schaffer B.L."/>
            <person name="Sheridan N.E."/>
            <person name="Solone M.R."/>
            <person name="Staley Z.R."/>
            <person name="Tabuchi M."/>
            <person name="Waide R.J."/>
            <person name="Wanjugi P.W."/>
            <person name="Young S."/>
            <person name="Clum A."/>
            <person name="Daum C."/>
            <person name="Huntemann M."/>
            <person name="Ivanova N."/>
            <person name="Kyrpides N."/>
            <person name="Mikhailova N."/>
            <person name="Palaniappan K."/>
            <person name="Pillay M."/>
            <person name="Reddy T.B.K."/>
            <person name="Shapiro N."/>
            <person name="Stamatis D."/>
            <person name="Varghese N."/>
            <person name="Woyke T."/>
            <person name="Boden R."/>
            <person name="Freyermuth S.K."/>
            <person name="Kerfeld C.A."/>
        </authorList>
    </citation>
    <scope>NUCLEOTIDE SEQUENCE [LARGE SCALE GENOMIC DNA]</scope>
    <source>
        <strain evidence="8 9">JR-2</strain>
    </source>
</reference>
<name>A0A410H4T8_9GAMM</name>
<gene>
    <name evidence="8" type="primary">uraD</name>
    <name evidence="8" type="ORF">EPV75_09820</name>
</gene>
<dbReference type="InterPro" id="IPR018020">
    <property type="entry name" value="OHCU_decarboxylase"/>
</dbReference>
<accession>A0A410H4T8</accession>
<dbReference type="NCBIfam" id="TIGR03164">
    <property type="entry name" value="UHCUDC"/>
    <property type="match status" value="1"/>
</dbReference>
<dbReference type="EC" id="4.1.1.97" evidence="3"/>
<keyword evidence="6 8" id="KW-0456">Lyase</keyword>
<evidence type="ECO:0000256" key="4">
    <source>
        <dbReference type="ARBA" id="ARBA00022631"/>
    </source>
</evidence>
<dbReference type="Proteomes" id="UP000285478">
    <property type="component" value="Chromosome"/>
</dbReference>
<dbReference type="GO" id="GO:0051997">
    <property type="term" value="F:2-oxo-4-hydroxy-4-carboxy-5-ureidoimidazoline decarboxylase activity"/>
    <property type="evidence" value="ECO:0007669"/>
    <property type="project" value="UniProtKB-EC"/>
</dbReference>
<dbReference type="Pfam" id="PF09349">
    <property type="entry name" value="OHCU_decarbox"/>
    <property type="match status" value="1"/>
</dbReference>
<sequence length="165" mass="18289">MTLMELNQLSESQFVEACAPLLEHCEWVLPKLAAVRPFASLAVMQERLAQLIQAAPLEQQHEALCQHPKLGVGRAQPGFSQSEQKGAGLSQLTEPEMALFAELNERYESKMGFPFVVAVAGMTKETILEQMRSRSEATPEQEWPVALAELIKIAQLRVCKLVSDA</sequence>
<organism evidence="8 9">
    <name type="scientific">Hydrogenovibrio thermophilus</name>
    <dbReference type="NCBI Taxonomy" id="265883"/>
    <lineage>
        <taxon>Bacteria</taxon>
        <taxon>Pseudomonadati</taxon>
        <taxon>Pseudomonadota</taxon>
        <taxon>Gammaproteobacteria</taxon>
        <taxon>Thiotrichales</taxon>
        <taxon>Piscirickettsiaceae</taxon>
        <taxon>Hydrogenovibrio</taxon>
    </lineage>
</organism>